<dbReference type="RefSeq" id="WP_115453718.1">
    <property type="nucleotide sequence ID" value="NZ_QNQT01000013.1"/>
</dbReference>
<feature type="region of interest" description="Disordered" evidence="1">
    <location>
        <begin position="295"/>
        <end position="322"/>
    </location>
</feature>
<comment type="caution">
    <text evidence="4">The sequence shown here is derived from an EMBL/GenBank/DDBJ whole genome shotgun (WGS) entry which is preliminary data.</text>
</comment>
<feature type="chain" id="PRO_5039627610" description="SHOCT domain-containing protein" evidence="3">
    <location>
        <begin position="20"/>
        <end position="348"/>
    </location>
</feature>
<reference evidence="4 5" key="1">
    <citation type="submission" date="2018-07" db="EMBL/GenBank/DDBJ databases">
        <title>Bacillus sp. YLB-04 draft genome sequence.</title>
        <authorList>
            <person name="Yu L."/>
            <person name="Tang X."/>
        </authorList>
    </citation>
    <scope>NUCLEOTIDE SEQUENCE [LARGE SCALE GENOMIC DNA]</scope>
    <source>
        <strain evidence="4 5">YLB-04</strain>
    </source>
</reference>
<accession>A0A3D8GL73</accession>
<feature type="transmembrane region" description="Helical" evidence="2">
    <location>
        <begin position="264"/>
        <end position="288"/>
    </location>
</feature>
<keyword evidence="3" id="KW-0732">Signal</keyword>
<keyword evidence="5" id="KW-1185">Reference proteome</keyword>
<evidence type="ECO:0000256" key="3">
    <source>
        <dbReference type="SAM" id="SignalP"/>
    </source>
</evidence>
<dbReference type="Proteomes" id="UP000257144">
    <property type="component" value="Unassembled WGS sequence"/>
</dbReference>
<evidence type="ECO:0000313" key="5">
    <source>
        <dbReference type="Proteomes" id="UP000257144"/>
    </source>
</evidence>
<sequence>MLKKMIAFLLIASSGIYIADSGVKAEGNFSPEQFPYKEMQIQVMPEFDYPENWPKEEPSLLVGQYGTITNKTGQDFSGKVEVPVPAKEKNFQVYLVAEFPSDDKPEVQRPYEVDKEKGVISFTPQNPIKKDAVYKFVVEYYSNPIEVGDMKSFTYEYTAPASIEALDVIVYAPLKSTDITLEPKPASTQKSDYGEQIAFYQVKAAEKGSSYKYNVSYKKEGNASTLSMINKNKAPNDENHNGTTATDQVTANSGGNGGDNNRPIIGAAGGVIIGASIIIAGMFVFFGLRNKKENKKNTAQNKKEKGGKAPQKQKMKPSNDEEIKELRKKLLNGKIDQETYNEQVKKLI</sequence>
<evidence type="ECO:0000256" key="2">
    <source>
        <dbReference type="SAM" id="Phobius"/>
    </source>
</evidence>
<keyword evidence="2" id="KW-0812">Transmembrane</keyword>
<evidence type="ECO:0000256" key="1">
    <source>
        <dbReference type="SAM" id="MobiDB-lite"/>
    </source>
</evidence>
<protein>
    <recommendedName>
        <fullName evidence="6">SHOCT domain-containing protein</fullName>
    </recommendedName>
</protein>
<evidence type="ECO:0008006" key="6">
    <source>
        <dbReference type="Google" id="ProtNLM"/>
    </source>
</evidence>
<organism evidence="4 5">
    <name type="scientific">Neobacillus piezotolerans</name>
    <dbReference type="NCBI Taxonomy" id="2259171"/>
    <lineage>
        <taxon>Bacteria</taxon>
        <taxon>Bacillati</taxon>
        <taxon>Bacillota</taxon>
        <taxon>Bacilli</taxon>
        <taxon>Bacillales</taxon>
        <taxon>Bacillaceae</taxon>
        <taxon>Neobacillus</taxon>
    </lineage>
</organism>
<feature type="signal peptide" evidence="3">
    <location>
        <begin position="1"/>
        <end position="19"/>
    </location>
</feature>
<feature type="region of interest" description="Disordered" evidence="1">
    <location>
        <begin position="229"/>
        <end position="258"/>
    </location>
</feature>
<feature type="compositionally biased region" description="Polar residues" evidence="1">
    <location>
        <begin position="241"/>
        <end position="253"/>
    </location>
</feature>
<gene>
    <name evidence="4" type="ORF">DRW41_19580</name>
</gene>
<dbReference type="OrthoDB" id="2790201at2"/>
<dbReference type="AlphaFoldDB" id="A0A3D8GL73"/>
<proteinExistence type="predicted"/>
<keyword evidence="2" id="KW-0472">Membrane</keyword>
<keyword evidence="2" id="KW-1133">Transmembrane helix</keyword>
<name>A0A3D8GL73_9BACI</name>
<evidence type="ECO:0000313" key="4">
    <source>
        <dbReference type="EMBL" id="RDU35148.1"/>
    </source>
</evidence>
<dbReference type="EMBL" id="QNQT01000013">
    <property type="protein sequence ID" value="RDU35148.1"/>
    <property type="molecule type" value="Genomic_DNA"/>
</dbReference>